<dbReference type="STRING" id="1330018.A0A167QXI0"/>
<dbReference type="SUPFAM" id="SSF49493">
    <property type="entry name" value="HSP40/DnaJ peptide-binding domain"/>
    <property type="match status" value="2"/>
</dbReference>
<dbReference type="InterPro" id="IPR018253">
    <property type="entry name" value="DnaJ_domain_CS"/>
</dbReference>
<proteinExistence type="predicted"/>
<dbReference type="Gene3D" id="2.60.260.20">
    <property type="entry name" value="Urease metallochaperone UreE, N-terminal domain"/>
    <property type="match status" value="2"/>
</dbReference>
<dbReference type="OrthoDB" id="10250354at2759"/>
<dbReference type="GO" id="GO:0051082">
    <property type="term" value="F:unfolded protein binding"/>
    <property type="evidence" value="ECO:0007669"/>
    <property type="project" value="InterPro"/>
</dbReference>
<evidence type="ECO:0000313" key="4">
    <source>
        <dbReference type="EMBL" id="KZP00347.1"/>
    </source>
</evidence>
<dbReference type="InterPro" id="IPR002939">
    <property type="entry name" value="DnaJ_C"/>
</dbReference>
<sequence>MGKDYYGLLGISKDANDDDIKKAYRKMALKWHPDRNKDNTEKASAKFKEISEAFEVLSDKDKRAVYDQFGEEGLKGGGPPPPGASGASFGGGFPGGFSSSSGGSGFPGGTTFTFTSNGPGGARGFSPSDPNSIFEQFFGGGMGGMGGGGRGMHFSNDDIDMDGHPGLSGLFGGMGGMPGGMGGGMPSGMGGMPGGMGGMPGGMGGMPGGARRSRPARPASNPGFGEMPPHQPPPEYVRPIKLSLEELYNGTTKKLKLSRKLLSGDTEEKLIAINVLPGWKSGTKVRYPRAGNEREDGEAQDVVFVVEQKPHDTFTRDGDNLITTVKVPLVDALCGVSGSRTVRQLDGRTVSIPTPGGVVKPGMESRVSGEGMPVRKQGRTGKGDLIVKWEVVFPDRLTPAQKEGVRKVLG</sequence>
<dbReference type="GO" id="GO:0006457">
    <property type="term" value="P:protein folding"/>
    <property type="evidence" value="ECO:0007669"/>
    <property type="project" value="InterPro"/>
</dbReference>
<dbReference type="PRINTS" id="PR00625">
    <property type="entry name" value="JDOMAIN"/>
</dbReference>
<evidence type="ECO:0000256" key="2">
    <source>
        <dbReference type="SAM" id="MobiDB-lite"/>
    </source>
</evidence>
<name>A0A167QXI0_CALVF</name>
<dbReference type="FunFam" id="2.60.260.20:FF:000015">
    <property type="entry name" value="Heat shock protein 40"/>
    <property type="match status" value="1"/>
</dbReference>
<dbReference type="Gene3D" id="1.10.287.110">
    <property type="entry name" value="DnaJ domain"/>
    <property type="match status" value="1"/>
</dbReference>
<dbReference type="AlphaFoldDB" id="A0A167QXI0"/>
<reference evidence="4 5" key="1">
    <citation type="journal article" date="2016" name="Mol. Biol. Evol.">
        <title>Comparative Genomics of Early-Diverging Mushroom-Forming Fungi Provides Insights into the Origins of Lignocellulose Decay Capabilities.</title>
        <authorList>
            <person name="Nagy L.G."/>
            <person name="Riley R."/>
            <person name="Tritt A."/>
            <person name="Adam C."/>
            <person name="Daum C."/>
            <person name="Floudas D."/>
            <person name="Sun H."/>
            <person name="Yadav J.S."/>
            <person name="Pangilinan J."/>
            <person name="Larsson K.H."/>
            <person name="Matsuura K."/>
            <person name="Barry K."/>
            <person name="Labutti K."/>
            <person name="Kuo R."/>
            <person name="Ohm R.A."/>
            <person name="Bhattacharya S.S."/>
            <person name="Shirouzu T."/>
            <person name="Yoshinaga Y."/>
            <person name="Martin F.M."/>
            <person name="Grigoriev I.V."/>
            <person name="Hibbett D.S."/>
        </authorList>
    </citation>
    <scope>NUCLEOTIDE SEQUENCE [LARGE SCALE GENOMIC DNA]</scope>
    <source>
        <strain evidence="4 5">TUFC12733</strain>
    </source>
</reference>
<dbReference type="PANTHER" id="PTHR24078:SF553">
    <property type="entry name" value="DNAJ HOMOLOG SUBFAMILY B MEMBER 5"/>
    <property type="match status" value="1"/>
</dbReference>
<dbReference type="SMART" id="SM00271">
    <property type="entry name" value="DnaJ"/>
    <property type="match status" value="1"/>
</dbReference>
<dbReference type="PROSITE" id="PS00636">
    <property type="entry name" value="DNAJ_1"/>
    <property type="match status" value="1"/>
</dbReference>
<dbReference type="FunFam" id="2.60.260.20:FF:000013">
    <property type="entry name" value="DnaJ subfamily B member 11"/>
    <property type="match status" value="1"/>
</dbReference>
<dbReference type="InterPro" id="IPR036869">
    <property type="entry name" value="J_dom_sf"/>
</dbReference>
<dbReference type="PROSITE" id="PS50076">
    <property type="entry name" value="DNAJ_2"/>
    <property type="match status" value="1"/>
</dbReference>
<feature type="region of interest" description="Disordered" evidence="2">
    <location>
        <begin position="206"/>
        <end position="233"/>
    </location>
</feature>
<protein>
    <submittedName>
        <fullName evidence="4">DnaJ-domain-containing protein</fullName>
    </submittedName>
</protein>
<dbReference type="GO" id="GO:0006413">
    <property type="term" value="P:translational initiation"/>
    <property type="evidence" value="ECO:0007669"/>
    <property type="project" value="TreeGrafter"/>
</dbReference>
<dbReference type="SUPFAM" id="SSF46565">
    <property type="entry name" value="Chaperone J-domain"/>
    <property type="match status" value="1"/>
</dbReference>
<dbReference type="FunFam" id="1.10.287.110:FF:000072">
    <property type="entry name" value="DnaJ family protein"/>
    <property type="match status" value="1"/>
</dbReference>
<feature type="domain" description="J" evidence="3">
    <location>
        <begin position="4"/>
        <end position="70"/>
    </location>
</feature>
<dbReference type="GO" id="GO:0005829">
    <property type="term" value="C:cytosol"/>
    <property type="evidence" value="ECO:0007669"/>
    <property type="project" value="TreeGrafter"/>
</dbReference>
<dbReference type="EMBL" id="KV417269">
    <property type="protein sequence ID" value="KZP00347.1"/>
    <property type="molecule type" value="Genomic_DNA"/>
</dbReference>
<evidence type="ECO:0000313" key="5">
    <source>
        <dbReference type="Proteomes" id="UP000076738"/>
    </source>
</evidence>
<dbReference type="InterPro" id="IPR001623">
    <property type="entry name" value="DnaJ_domain"/>
</dbReference>
<dbReference type="Proteomes" id="UP000076738">
    <property type="component" value="Unassembled WGS sequence"/>
</dbReference>
<evidence type="ECO:0000259" key="3">
    <source>
        <dbReference type="PROSITE" id="PS50076"/>
    </source>
</evidence>
<dbReference type="Pfam" id="PF01556">
    <property type="entry name" value="DnaJ_C"/>
    <property type="match status" value="1"/>
</dbReference>
<accession>A0A167QXI0</accession>
<dbReference type="GO" id="GO:0051087">
    <property type="term" value="F:protein-folding chaperone binding"/>
    <property type="evidence" value="ECO:0007669"/>
    <property type="project" value="TreeGrafter"/>
</dbReference>
<dbReference type="CDD" id="cd10747">
    <property type="entry name" value="DnaJ_C"/>
    <property type="match status" value="1"/>
</dbReference>
<dbReference type="InterPro" id="IPR051339">
    <property type="entry name" value="DnaJ_subfamily_B"/>
</dbReference>
<evidence type="ECO:0000256" key="1">
    <source>
        <dbReference type="ARBA" id="ARBA00023186"/>
    </source>
</evidence>
<gene>
    <name evidence="4" type="ORF">CALVIDRAFT_533357</name>
</gene>
<organism evidence="4 5">
    <name type="scientific">Calocera viscosa (strain TUFC12733)</name>
    <dbReference type="NCBI Taxonomy" id="1330018"/>
    <lineage>
        <taxon>Eukaryota</taxon>
        <taxon>Fungi</taxon>
        <taxon>Dikarya</taxon>
        <taxon>Basidiomycota</taxon>
        <taxon>Agaricomycotina</taxon>
        <taxon>Dacrymycetes</taxon>
        <taxon>Dacrymycetales</taxon>
        <taxon>Dacrymycetaceae</taxon>
        <taxon>Calocera</taxon>
    </lineage>
</organism>
<dbReference type="Pfam" id="PF00226">
    <property type="entry name" value="DnaJ"/>
    <property type="match status" value="1"/>
</dbReference>
<keyword evidence="1" id="KW-0143">Chaperone</keyword>
<dbReference type="CDD" id="cd06257">
    <property type="entry name" value="DnaJ"/>
    <property type="match status" value="1"/>
</dbReference>
<keyword evidence="5" id="KW-1185">Reference proteome</keyword>
<dbReference type="InterPro" id="IPR008971">
    <property type="entry name" value="HSP40/DnaJ_pept-bd"/>
</dbReference>
<dbReference type="PANTHER" id="PTHR24078">
    <property type="entry name" value="DNAJ HOMOLOG SUBFAMILY C MEMBER"/>
    <property type="match status" value="1"/>
</dbReference>
<feature type="region of interest" description="Disordered" evidence="2">
    <location>
        <begin position="68"/>
        <end position="108"/>
    </location>
</feature>